<accession>A0A8S0U4I8</accession>
<feature type="transmembrane region" description="Helical" evidence="3">
    <location>
        <begin position="198"/>
        <end position="217"/>
    </location>
</feature>
<dbReference type="PROSITE" id="PS51352">
    <property type="entry name" value="THIOREDOXIN_2"/>
    <property type="match status" value="1"/>
</dbReference>
<organism evidence="5 6">
    <name type="scientific">Olea europaea subsp. europaea</name>
    <dbReference type="NCBI Taxonomy" id="158383"/>
    <lineage>
        <taxon>Eukaryota</taxon>
        <taxon>Viridiplantae</taxon>
        <taxon>Streptophyta</taxon>
        <taxon>Embryophyta</taxon>
        <taxon>Tracheophyta</taxon>
        <taxon>Spermatophyta</taxon>
        <taxon>Magnoliopsida</taxon>
        <taxon>eudicotyledons</taxon>
        <taxon>Gunneridae</taxon>
        <taxon>Pentapetalae</taxon>
        <taxon>asterids</taxon>
        <taxon>lamiids</taxon>
        <taxon>Lamiales</taxon>
        <taxon>Oleaceae</taxon>
        <taxon>Oleeae</taxon>
        <taxon>Olea</taxon>
    </lineage>
</organism>
<dbReference type="Pfam" id="PF00085">
    <property type="entry name" value="Thioredoxin"/>
    <property type="match status" value="1"/>
</dbReference>
<keyword evidence="3" id="KW-1133">Transmembrane helix</keyword>
<evidence type="ECO:0000256" key="3">
    <source>
        <dbReference type="SAM" id="Phobius"/>
    </source>
</evidence>
<dbReference type="Gramene" id="OE9A000906T1">
    <property type="protein sequence ID" value="OE9A000906C1"/>
    <property type="gene ID" value="OE9A000906"/>
</dbReference>
<keyword evidence="2" id="KW-0676">Redox-active center</keyword>
<feature type="transmembrane region" description="Helical" evidence="3">
    <location>
        <begin position="229"/>
        <end position="252"/>
    </location>
</feature>
<dbReference type="CDD" id="cd02947">
    <property type="entry name" value="TRX_family"/>
    <property type="match status" value="1"/>
</dbReference>
<name>A0A8S0U4I8_OLEEU</name>
<feature type="domain" description="Thioredoxin" evidence="4">
    <location>
        <begin position="71"/>
        <end position="214"/>
    </location>
</feature>
<gene>
    <name evidence="5" type="ORF">OLEA9_A000906</name>
</gene>
<protein>
    <submittedName>
        <fullName evidence="5">Thioredoxin-like 1-1, chloroplastic</fullName>
    </submittedName>
</protein>
<evidence type="ECO:0000259" key="4">
    <source>
        <dbReference type="PROSITE" id="PS51352"/>
    </source>
</evidence>
<dbReference type="AlphaFoldDB" id="A0A8S0U4I8"/>
<evidence type="ECO:0000313" key="5">
    <source>
        <dbReference type="EMBL" id="CAA3013879.1"/>
    </source>
</evidence>
<comment type="similarity">
    <text evidence="1">Belongs to the thioredoxin family.</text>
</comment>
<dbReference type="PANTHER" id="PTHR43601:SF32">
    <property type="entry name" value="THIOREDOXIN-LIKE 2-2, CHLOROPLASTIC"/>
    <property type="match status" value="1"/>
</dbReference>
<evidence type="ECO:0000256" key="2">
    <source>
        <dbReference type="ARBA" id="ARBA00023284"/>
    </source>
</evidence>
<proteinExistence type="inferred from homology"/>
<dbReference type="GO" id="GO:0009507">
    <property type="term" value="C:chloroplast"/>
    <property type="evidence" value="ECO:0007669"/>
    <property type="project" value="UniProtKB-ARBA"/>
</dbReference>
<reference evidence="5 6" key="1">
    <citation type="submission" date="2019-12" db="EMBL/GenBank/DDBJ databases">
        <authorList>
            <person name="Alioto T."/>
            <person name="Alioto T."/>
            <person name="Gomez Garrido J."/>
        </authorList>
    </citation>
    <scope>NUCLEOTIDE SEQUENCE [LARGE SCALE GENOMIC DNA]</scope>
</reference>
<dbReference type="InterPro" id="IPR013766">
    <property type="entry name" value="Thioredoxin_domain"/>
</dbReference>
<dbReference type="GO" id="GO:0045454">
    <property type="term" value="P:cell redox homeostasis"/>
    <property type="evidence" value="ECO:0007669"/>
    <property type="project" value="TreeGrafter"/>
</dbReference>
<dbReference type="Proteomes" id="UP000594638">
    <property type="component" value="Unassembled WGS sequence"/>
</dbReference>
<keyword evidence="6" id="KW-1185">Reference proteome</keyword>
<evidence type="ECO:0000313" key="6">
    <source>
        <dbReference type="Proteomes" id="UP000594638"/>
    </source>
</evidence>
<dbReference type="EMBL" id="CACTIH010007455">
    <property type="protein sequence ID" value="CAA3013879.1"/>
    <property type="molecule type" value="Genomic_DNA"/>
</dbReference>
<keyword evidence="3" id="KW-0812">Transmembrane</keyword>
<comment type="caution">
    <text evidence="5">The sequence shown here is derived from an EMBL/GenBank/DDBJ whole genome shotgun (WGS) entry which is preliminary data.</text>
</comment>
<sequence length="253" mass="27942">MADVISQTSLILPCVGHQSRHGVAVFPSKSPISLSATRYSSLKLQNTALASSSSLVGTEFFARGNIGAIRRNPRPPPPNAHVGFAIGKAQKWWEKGVLPNMKEVTGAQDLVDSLLHAGDKLVVVDFFSPGCGGCKALHPKICQLAEMNPHVQFLQVNYDEHKAMCYALNIHVLPFFRFYRGAHGRLCSFSCTNATVSLIPLFPCLLLFFTYLIYGLKLRVYKSCNDVKFLVMLAPAMWPCVHTLFLFLCAILL</sequence>
<keyword evidence="3" id="KW-0472">Membrane</keyword>
<dbReference type="PANTHER" id="PTHR43601">
    <property type="entry name" value="THIOREDOXIN, MITOCHONDRIAL"/>
    <property type="match status" value="1"/>
</dbReference>
<dbReference type="InterPro" id="IPR036249">
    <property type="entry name" value="Thioredoxin-like_sf"/>
</dbReference>
<dbReference type="SUPFAM" id="SSF52833">
    <property type="entry name" value="Thioredoxin-like"/>
    <property type="match status" value="1"/>
</dbReference>
<evidence type="ECO:0000256" key="1">
    <source>
        <dbReference type="ARBA" id="ARBA00008987"/>
    </source>
</evidence>
<dbReference type="Gene3D" id="3.40.30.10">
    <property type="entry name" value="Glutaredoxin"/>
    <property type="match status" value="1"/>
</dbReference>
<dbReference type="OrthoDB" id="2121326at2759"/>